<keyword evidence="2" id="KW-1185">Reference proteome</keyword>
<evidence type="ECO:0000313" key="1">
    <source>
        <dbReference type="EMBL" id="RZC77770.1"/>
    </source>
</evidence>
<dbReference type="AlphaFoldDB" id="A0A4Y7KZF5"/>
<protein>
    <submittedName>
        <fullName evidence="1">Uncharacterized protein</fullName>
    </submittedName>
</protein>
<dbReference type="EMBL" id="CM010723">
    <property type="protein sequence ID" value="RZC77770.1"/>
    <property type="molecule type" value="Genomic_DNA"/>
</dbReference>
<proteinExistence type="predicted"/>
<dbReference type="Gramene" id="RZC77770">
    <property type="protein sequence ID" value="RZC77770"/>
    <property type="gene ID" value="C5167_001937"/>
</dbReference>
<organism evidence="1 2">
    <name type="scientific">Papaver somniferum</name>
    <name type="common">Opium poppy</name>
    <dbReference type="NCBI Taxonomy" id="3469"/>
    <lineage>
        <taxon>Eukaryota</taxon>
        <taxon>Viridiplantae</taxon>
        <taxon>Streptophyta</taxon>
        <taxon>Embryophyta</taxon>
        <taxon>Tracheophyta</taxon>
        <taxon>Spermatophyta</taxon>
        <taxon>Magnoliopsida</taxon>
        <taxon>Ranunculales</taxon>
        <taxon>Papaveraceae</taxon>
        <taxon>Papaveroideae</taxon>
        <taxon>Papaver</taxon>
    </lineage>
</organism>
<reference evidence="1 2" key="1">
    <citation type="journal article" date="2018" name="Science">
        <title>The opium poppy genome and morphinan production.</title>
        <authorList>
            <person name="Guo L."/>
            <person name="Winzer T."/>
            <person name="Yang X."/>
            <person name="Li Y."/>
            <person name="Ning Z."/>
            <person name="He Z."/>
            <person name="Teodor R."/>
            <person name="Lu Y."/>
            <person name="Bowser T.A."/>
            <person name="Graham I.A."/>
            <person name="Ye K."/>
        </authorList>
    </citation>
    <scope>NUCLEOTIDE SEQUENCE [LARGE SCALE GENOMIC DNA]</scope>
    <source>
        <strain evidence="2">cv. HN1</strain>
        <tissue evidence="1">Leaves</tissue>
    </source>
</reference>
<name>A0A4Y7KZF5_PAPSO</name>
<gene>
    <name evidence="1" type="ORF">C5167_001937</name>
</gene>
<sequence length="155" mass="17654">MRCVPRMKALRDANWLPTELREERKDGTGCISDILDAAKMVCEKSKQKHNGGSQDQMLTKCNEFSKQLFHTCLAVLGMIRSTEIYQLNKRLEYNVEKSLGNLVETSITTMIGKTMSVWYHASAIVTWVPIFLSCDLNGIRENCLLNGFSPRHARQ</sequence>
<accession>A0A4Y7KZF5</accession>
<evidence type="ECO:0000313" key="2">
    <source>
        <dbReference type="Proteomes" id="UP000316621"/>
    </source>
</evidence>
<dbReference type="Proteomes" id="UP000316621">
    <property type="component" value="Chromosome 9"/>
</dbReference>